<name>E1ZQM5_CHLVA</name>
<sequence>MLAYTATVPAYASCWRSWAASSVLDTNMKIEQAIGLQYAQYAGPVLAGLLCFTAQGWVTDRIEDATLHLRPKEEQQRLHAVRAWRHQLDKEEHREWVATGLLGPSLRQLAPEYYSAQLEQQIAAAAPAGPTVHKYEVAWLLHQLADGPDFVSVPARLSFTRHGDVLGVPAQLAQELGLAAGAIISYSIAGREFASTVAILALPGQAQLEAQVQAEAVGMMLSAKQQELAVAQLSKDYIRCVWVPLPTLQLLIAQGVAVSLH</sequence>
<dbReference type="OrthoDB" id="520178at2759"/>
<evidence type="ECO:0000313" key="1">
    <source>
        <dbReference type="EMBL" id="EFN51822.1"/>
    </source>
</evidence>
<reference evidence="1 2" key="1">
    <citation type="journal article" date="2010" name="Plant Cell">
        <title>The Chlorella variabilis NC64A genome reveals adaptation to photosymbiosis, coevolution with viruses, and cryptic sex.</title>
        <authorList>
            <person name="Blanc G."/>
            <person name="Duncan G."/>
            <person name="Agarkova I."/>
            <person name="Borodovsky M."/>
            <person name="Gurnon J."/>
            <person name="Kuo A."/>
            <person name="Lindquist E."/>
            <person name="Lucas S."/>
            <person name="Pangilinan J."/>
            <person name="Polle J."/>
            <person name="Salamov A."/>
            <person name="Terry A."/>
            <person name="Yamada T."/>
            <person name="Dunigan D.D."/>
            <person name="Grigoriev I.V."/>
            <person name="Claverie J.M."/>
            <person name="Van Etten J.L."/>
        </authorList>
    </citation>
    <scope>NUCLEOTIDE SEQUENCE [LARGE SCALE GENOMIC DNA]</scope>
    <source>
        <strain evidence="1 2">NC64A</strain>
    </source>
</reference>
<dbReference type="Proteomes" id="UP000008141">
    <property type="component" value="Unassembled WGS sequence"/>
</dbReference>
<dbReference type="InParanoid" id="E1ZQM5"/>
<evidence type="ECO:0000313" key="2">
    <source>
        <dbReference type="Proteomes" id="UP000008141"/>
    </source>
</evidence>
<dbReference type="RefSeq" id="XP_005843924.1">
    <property type="nucleotide sequence ID" value="XM_005843862.1"/>
</dbReference>
<dbReference type="GeneID" id="17351228"/>
<gene>
    <name evidence="1" type="ORF">CHLNCDRAFT_59085</name>
</gene>
<protein>
    <submittedName>
        <fullName evidence="1">Expressed protein</fullName>
    </submittedName>
</protein>
<dbReference type="AlphaFoldDB" id="E1ZQM5"/>
<keyword evidence="2" id="KW-1185">Reference proteome</keyword>
<proteinExistence type="predicted"/>
<dbReference type="EMBL" id="GL433860">
    <property type="protein sequence ID" value="EFN51822.1"/>
    <property type="molecule type" value="Genomic_DNA"/>
</dbReference>
<organism evidence="2">
    <name type="scientific">Chlorella variabilis</name>
    <name type="common">Green alga</name>
    <dbReference type="NCBI Taxonomy" id="554065"/>
    <lineage>
        <taxon>Eukaryota</taxon>
        <taxon>Viridiplantae</taxon>
        <taxon>Chlorophyta</taxon>
        <taxon>core chlorophytes</taxon>
        <taxon>Trebouxiophyceae</taxon>
        <taxon>Chlorellales</taxon>
        <taxon>Chlorellaceae</taxon>
        <taxon>Chlorella clade</taxon>
        <taxon>Chlorella</taxon>
    </lineage>
</organism>
<dbReference type="KEGG" id="cvr:CHLNCDRAFT_59085"/>
<accession>E1ZQM5</accession>